<dbReference type="InterPro" id="IPR002429">
    <property type="entry name" value="CcO_II-like_C"/>
</dbReference>
<name>A0A2H5XAR8_9BACT</name>
<keyword evidence="1" id="KW-0812">Transmembrane</keyword>
<feature type="transmembrane region" description="Helical" evidence="1">
    <location>
        <begin position="47"/>
        <end position="67"/>
    </location>
</feature>
<accession>A0A2H5XAR8</accession>
<evidence type="ECO:0000313" key="3">
    <source>
        <dbReference type="EMBL" id="GBC98265.1"/>
    </source>
</evidence>
<feature type="transmembrane region" description="Helical" evidence="1">
    <location>
        <begin position="6"/>
        <end position="26"/>
    </location>
</feature>
<keyword evidence="1" id="KW-1133">Transmembrane helix</keyword>
<dbReference type="Pfam" id="PF00116">
    <property type="entry name" value="COX2"/>
    <property type="match status" value="1"/>
</dbReference>
<feature type="domain" description="Cytochrome oxidase subunit II copper A binding" evidence="2">
    <location>
        <begin position="90"/>
        <end position="171"/>
    </location>
</feature>
<reference evidence="4" key="1">
    <citation type="submission" date="2017-09" db="EMBL/GenBank/DDBJ databases">
        <title>Metaegenomics of thermophilic ammonia-oxidizing enrichment culture.</title>
        <authorList>
            <person name="Kato S."/>
            <person name="Suzuki K."/>
        </authorList>
    </citation>
    <scope>NUCLEOTIDE SEQUENCE [LARGE SCALE GENOMIC DNA]</scope>
</reference>
<evidence type="ECO:0000259" key="2">
    <source>
        <dbReference type="Pfam" id="PF00116"/>
    </source>
</evidence>
<organism evidence="3 4">
    <name type="scientific">Candidatus Fervidibacter japonicus</name>
    <dbReference type="NCBI Taxonomy" id="2035412"/>
    <lineage>
        <taxon>Bacteria</taxon>
        <taxon>Candidatus Fervidibacterota</taxon>
        <taxon>Candidatus Fervidibacter</taxon>
    </lineage>
</organism>
<dbReference type="GO" id="GO:0016020">
    <property type="term" value="C:membrane"/>
    <property type="evidence" value="ECO:0007669"/>
    <property type="project" value="InterPro"/>
</dbReference>
<comment type="caution">
    <text evidence="3">The sequence shown here is derived from an EMBL/GenBank/DDBJ whole genome shotgun (WGS) entry which is preliminary data.</text>
</comment>
<proteinExistence type="predicted"/>
<dbReference type="EMBL" id="BEHT01000008">
    <property type="protein sequence ID" value="GBC98265.1"/>
    <property type="molecule type" value="Genomic_DNA"/>
</dbReference>
<sequence length="238" mass="26366">MAPMVAFAVWAFIALIIVAVYAYCVLSTRVPLEGEAAYKAVSQLRRPLFVLLTLVLLASFALSVPHLPYPRPTFPDKVVYVTAKQFAFAITEKPVRTDAEFEEATTAEPVKIPVNALVEFRVTSLDVNHGFSLFSPDGVLLGQTQAMPGYVNRLFMRFDRPGTYTSLCLECFSRIFLSAAPRRACLLTRQFLCGGSGEPPSESHLVVRRARLLTRRFLCGGSGEPPSESHLVVRRARL</sequence>
<evidence type="ECO:0000313" key="4">
    <source>
        <dbReference type="Proteomes" id="UP000236173"/>
    </source>
</evidence>
<gene>
    <name evidence="3" type="ORF">HRbin17_00767</name>
</gene>
<dbReference type="Gene3D" id="2.60.40.420">
    <property type="entry name" value="Cupredoxins - blue copper proteins"/>
    <property type="match status" value="1"/>
</dbReference>
<dbReference type="SUPFAM" id="SSF49503">
    <property type="entry name" value="Cupredoxins"/>
    <property type="match status" value="1"/>
</dbReference>
<dbReference type="Proteomes" id="UP000236173">
    <property type="component" value="Unassembled WGS sequence"/>
</dbReference>
<dbReference type="GO" id="GO:0005507">
    <property type="term" value="F:copper ion binding"/>
    <property type="evidence" value="ECO:0007669"/>
    <property type="project" value="InterPro"/>
</dbReference>
<dbReference type="GO" id="GO:0004129">
    <property type="term" value="F:cytochrome-c oxidase activity"/>
    <property type="evidence" value="ECO:0007669"/>
    <property type="project" value="InterPro"/>
</dbReference>
<protein>
    <recommendedName>
        <fullName evidence="2">Cytochrome oxidase subunit II copper A binding domain-containing protein</fullName>
    </recommendedName>
</protein>
<evidence type="ECO:0000256" key="1">
    <source>
        <dbReference type="SAM" id="Phobius"/>
    </source>
</evidence>
<keyword evidence="1" id="KW-0472">Membrane</keyword>
<dbReference type="AlphaFoldDB" id="A0A2H5XAR8"/>
<dbReference type="InterPro" id="IPR008972">
    <property type="entry name" value="Cupredoxin"/>
</dbReference>